<sequence length="64" mass="6897">MKRKVVKIETTLDGHGRVLLDDGSELHAVLGVDAEVRPGCMAVLVLRMPLVPIEMTEPSGFAPT</sequence>
<dbReference type="Proteomes" id="UP001056648">
    <property type="component" value="Chromosome 2"/>
</dbReference>
<proteinExistence type="predicted"/>
<dbReference type="RefSeq" id="WP_252252655.1">
    <property type="nucleotide sequence ID" value="NZ_CP098736.1"/>
</dbReference>
<protein>
    <submittedName>
        <fullName evidence="1">Uncharacterized protein</fullName>
    </submittedName>
</protein>
<evidence type="ECO:0000313" key="1">
    <source>
        <dbReference type="EMBL" id="USE78918.1"/>
    </source>
</evidence>
<gene>
    <name evidence="1" type="ORF">NDR89_19985</name>
</gene>
<keyword evidence="2" id="KW-1185">Reference proteome</keyword>
<reference evidence="1" key="1">
    <citation type="submission" date="2022-06" db="EMBL/GenBank/DDBJ databases">
        <title>Complete genome sequence and characterization of Cupriavidus gilardii QJ1 isolated from contaminating cells.</title>
        <authorList>
            <person name="Qi J."/>
        </authorList>
    </citation>
    <scope>NUCLEOTIDE SEQUENCE</scope>
    <source>
        <strain evidence="1">QJ1</strain>
    </source>
</reference>
<evidence type="ECO:0000313" key="2">
    <source>
        <dbReference type="Proteomes" id="UP001056648"/>
    </source>
</evidence>
<accession>A0ABY4VPH7</accession>
<dbReference type="EMBL" id="CP098736">
    <property type="protein sequence ID" value="USE78918.1"/>
    <property type="molecule type" value="Genomic_DNA"/>
</dbReference>
<organism evidence="1 2">
    <name type="scientific">Cupriavidus gilardii</name>
    <dbReference type="NCBI Taxonomy" id="82541"/>
    <lineage>
        <taxon>Bacteria</taxon>
        <taxon>Pseudomonadati</taxon>
        <taxon>Pseudomonadota</taxon>
        <taxon>Betaproteobacteria</taxon>
        <taxon>Burkholderiales</taxon>
        <taxon>Burkholderiaceae</taxon>
        <taxon>Cupriavidus</taxon>
    </lineage>
</organism>
<name>A0ABY4VPH7_9BURK</name>